<evidence type="ECO:0000256" key="4">
    <source>
        <dbReference type="ARBA" id="ARBA00023136"/>
    </source>
</evidence>
<evidence type="ECO:0000313" key="6">
    <source>
        <dbReference type="EMBL" id="MDN4525935.1"/>
    </source>
</evidence>
<sequence length="420" mass="45828">MRNELHMEMAPAKPVSLKKKISMVGPGLITAATGVGAGDLVAALVAGAAFGMTFVWAIVLGAVFKYFINESMGRFQLATGKTILEGWHSLGRWITGYFGIYSVIFAVVYGAAIASSCALAMTAMFPVLPLWAWAIIHSIAGYVLVLFGRYSVFERIMTVLVGVMFVTVVGTAVMTAPNLLNIATGIVPQVPEGSLFNVLGLIGGVGGTISMVSYGYWLKEKGWSGKSWIPAMRIDSKVAYTVTTIFSLSVLVIGAQFLYGTEIKLNGEQGLIQLSNLLGEDMGSGVRWLFLIGFWSASFTSLLGPWNGLPYLFADFVRTVKKEKKSTVSLEKTKSYQFYLFLLTFPSMLLLFIGEPVALIIGYGVLGATFMPFLVISLFVLLNSKRVEKDHRNTWVSNTVFILCIGLFLFLAFNQLSDMF</sequence>
<evidence type="ECO:0000256" key="3">
    <source>
        <dbReference type="ARBA" id="ARBA00022989"/>
    </source>
</evidence>
<feature type="transmembrane region" description="Helical" evidence="5">
    <location>
        <begin position="335"/>
        <end position="354"/>
    </location>
</feature>
<dbReference type="PANTHER" id="PTHR11706:SF3">
    <property type="entry name" value="METAL ION TRANSPORT PROTEIN"/>
    <property type="match status" value="1"/>
</dbReference>
<feature type="transmembrane region" description="Helical" evidence="5">
    <location>
        <begin position="238"/>
        <end position="259"/>
    </location>
</feature>
<keyword evidence="4 5" id="KW-0472">Membrane</keyword>
<dbReference type="InterPro" id="IPR001046">
    <property type="entry name" value="NRAMP_fam"/>
</dbReference>
<dbReference type="EMBL" id="JAUHTR010000008">
    <property type="protein sequence ID" value="MDN4525935.1"/>
    <property type="molecule type" value="Genomic_DNA"/>
</dbReference>
<name>A0ABT8HZP6_9BACL</name>
<feature type="transmembrane region" description="Helical" evidence="5">
    <location>
        <begin position="44"/>
        <end position="68"/>
    </location>
</feature>
<evidence type="ECO:0000313" key="7">
    <source>
        <dbReference type="Proteomes" id="UP001172721"/>
    </source>
</evidence>
<keyword evidence="3 5" id="KW-1133">Transmembrane helix</keyword>
<feature type="transmembrane region" description="Helical" evidence="5">
    <location>
        <begin position="195"/>
        <end position="217"/>
    </location>
</feature>
<dbReference type="Pfam" id="PF01566">
    <property type="entry name" value="Nramp"/>
    <property type="match status" value="1"/>
</dbReference>
<feature type="transmembrane region" description="Helical" evidence="5">
    <location>
        <begin position="288"/>
        <end position="314"/>
    </location>
</feature>
<dbReference type="PANTHER" id="PTHR11706">
    <property type="entry name" value="SOLUTE CARRIER PROTEIN FAMILY 11 MEMBER"/>
    <property type="match status" value="1"/>
</dbReference>
<protein>
    <submittedName>
        <fullName evidence="6">Nramp family divalent metal transporter</fullName>
    </submittedName>
</protein>
<feature type="transmembrane region" description="Helical" evidence="5">
    <location>
        <begin position="360"/>
        <end position="382"/>
    </location>
</feature>
<evidence type="ECO:0000256" key="5">
    <source>
        <dbReference type="SAM" id="Phobius"/>
    </source>
</evidence>
<feature type="transmembrane region" description="Helical" evidence="5">
    <location>
        <begin position="159"/>
        <end position="183"/>
    </location>
</feature>
<evidence type="ECO:0000256" key="1">
    <source>
        <dbReference type="ARBA" id="ARBA00004141"/>
    </source>
</evidence>
<gene>
    <name evidence="6" type="ORF">QYB97_15730</name>
</gene>
<dbReference type="NCBIfam" id="NF037982">
    <property type="entry name" value="Nramp_1"/>
    <property type="match status" value="2"/>
</dbReference>
<reference evidence="6" key="1">
    <citation type="submission" date="2023-07" db="EMBL/GenBank/DDBJ databases">
        <title>Fictibacillus sp. isolated from freshwater pond.</title>
        <authorList>
            <person name="Kirdat K."/>
            <person name="Bhat A."/>
            <person name="Mourya A."/>
            <person name="Yadav A."/>
        </authorList>
    </citation>
    <scope>NUCLEOTIDE SEQUENCE</scope>
    <source>
        <strain evidence="6">NE201</strain>
    </source>
</reference>
<keyword evidence="2 5" id="KW-0812">Transmembrane</keyword>
<evidence type="ECO:0000256" key="2">
    <source>
        <dbReference type="ARBA" id="ARBA00022692"/>
    </source>
</evidence>
<feature type="transmembrane region" description="Helical" evidence="5">
    <location>
        <begin position="21"/>
        <end position="38"/>
    </location>
</feature>
<keyword evidence="7" id="KW-1185">Reference proteome</keyword>
<feature type="transmembrane region" description="Helical" evidence="5">
    <location>
        <begin position="98"/>
        <end position="124"/>
    </location>
</feature>
<organism evidence="6 7">
    <name type="scientific">Fictibacillus fluitans</name>
    <dbReference type="NCBI Taxonomy" id="3058422"/>
    <lineage>
        <taxon>Bacteria</taxon>
        <taxon>Bacillati</taxon>
        <taxon>Bacillota</taxon>
        <taxon>Bacilli</taxon>
        <taxon>Bacillales</taxon>
        <taxon>Fictibacillaceae</taxon>
        <taxon>Fictibacillus</taxon>
    </lineage>
</organism>
<accession>A0ABT8HZP6</accession>
<proteinExistence type="predicted"/>
<dbReference type="RefSeq" id="WP_301166955.1">
    <property type="nucleotide sequence ID" value="NZ_JAUHTR010000008.1"/>
</dbReference>
<dbReference type="Proteomes" id="UP001172721">
    <property type="component" value="Unassembled WGS sequence"/>
</dbReference>
<feature type="transmembrane region" description="Helical" evidence="5">
    <location>
        <begin position="394"/>
        <end position="413"/>
    </location>
</feature>
<comment type="subcellular location">
    <subcellularLocation>
        <location evidence="1">Membrane</location>
        <topology evidence="1">Multi-pass membrane protein</topology>
    </subcellularLocation>
</comment>
<comment type="caution">
    <text evidence="6">The sequence shown here is derived from an EMBL/GenBank/DDBJ whole genome shotgun (WGS) entry which is preliminary data.</text>
</comment>
<feature type="transmembrane region" description="Helical" evidence="5">
    <location>
        <begin position="130"/>
        <end position="147"/>
    </location>
</feature>